<evidence type="ECO:0000313" key="12">
    <source>
        <dbReference type="Proteomes" id="UP001214603"/>
    </source>
</evidence>
<keyword evidence="7" id="KW-0411">Iron-sulfur</keyword>
<dbReference type="Proteomes" id="UP001214603">
    <property type="component" value="Chromosome 3"/>
</dbReference>
<comment type="function">
    <text evidence="8">Component of the cytosolic Fe/S protein assembly machinery. Required for maturation of extramitochondrial Fe/S proteins. May play a role in the transfer of pre-assembled Fe/S clusters to target apoproteins.</text>
</comment>
<dbReference type="EMBL" id="CP119936">
    <property type="protein sequence ID" value="WFD03175.1"/>
    <property type="molecule type" value="Genomic_DNA"/>
</dbReference>
<keyword evidence="4" id="KW-0004">4Fe-4S</keyword>
<evidence type="ECO:0000256" key="4">
    <source>
        <dbReference type="ARBA" id="ARBA00022485"/>
    </source>
</evidence>
<keyword evidence="12" id="KW-1185">Reference proteome</keyword>
<evidence type="ECO:0000256" key="7">
    <source>
        <dbReference type="ARBA" id="ARBA00023014"/>
    </source>
</evidence>
<dbReference type="FunFam" id="3.30.70.20:FF:000042">
    <property type="entry name" value="Cytosolic Fe-S cluster assembly factor NAR1"/>
    <property type="match status" value="1"/>
</dbReference>
<dbReference type="GO" id="GO:0051539">
    <property type="term" value="F:4 iron, 4 sulfur cluster binding"/>
    <property type="evidence" value="ECO:0007669"/>
    <property type="project" value="UniProtKB-KW"/>
</dbReference>
<evidence type="ECO:0000313" key="11">
    <source>
        <dbReference type="EMBL" id="WFD03175.1"/>
    </source>
</evidence>
<dbReference type="GO" id="GO:0046872">
    <property type="term" value="F:metal ion binding"/>
    <property type="evidence" value="ECO:0007669"/>
    <property type="project" value="UniProtKB-KW"/>
</dbReference>
<dbReference type="Gene3D" id="3.40.950.10">
    <property type="entry name" value="Fe-only Hydrogenase (Larger Subunit), Chain L, domain 3"/>
    <property type="match status" value="1"/>
</dbReference>
<keyword evidence="6" id="KW-0408">Iron</keyword>
<evidence type="ECO:0000259" key="10">
    <source>
        <dbReference type="Pfam" id="PF02906"/>
    </source>
</evidence>
<dbReference type="SUPFAM" id="SSF53920">
    <property type="entry name" value="Fe-only hydrogenase"/>
    <property type="match status" value="1"/>
</dbReference>
<dbReference type="Pfam" id="PF02906">
    <property type="entry name" value="Fe_hyd_lg_C"/>
    <property type="match status" value="1"/>
</dbReference>
<dbReference type="Gene3D" id="3.40.50.1780">
    <property type="match status" value="1"/>
</dbReference>
<evidence type="ECO:0000256" key="1">
    <source>
        <dbReference type="ARBA" id="ARBA00006596"/>
    </source>
</evidence>
<dbReference type="AlphaFoldDB" id="A0AAF0E186"/>
<feature type="domain" description="Iron hydrogenase large subunit C-terminal" evidence="10">
    <location>
        <begin position="139"/>
        <end position="440"/>
    </location>
</feature>
<evidence type="ECO:0000256" key="9">
    <source>
        <dbReference type="ARBA" id="ARBA00031269"/>
    </source>
</evidence>
<keyword evidence="5" id="KW-0479">Metal-binding</keyword>
<evidence type="ECO:0000256" key="2">
    <source>
        <dbReference type="ARBA" id="ARBA00015854"/>
    </source>
</evidence>
<dbReference type="InterPro" id="IPR009016">
    <property type="entry name" value="Fe_hydrogenase"/>
</dbReference>
<evidence type="ECO:0000256" key="6">
    <source>
        <dbReference type="ARBA" id="ARBA00023004"/>
    </source>
</evidence>
<name>A0AAF0E186_9BASI</name>
<organism evidence="11 12">
    <name type="scientific">Malassezia obtusa</name>
    <dbReference type="NCBI Taxonomy" id="76774"/>
    <lineage>
        <taxon>Eukaryota</taxon>
        <taxon>Fungi</taxon>
        <taxon>Dikarya</taxon>
        <taxon>Basidiomycota</taxon>
        <taxon>Ustilaginomycotina</taxon>
        <taxon>Malasseziomycetes</taxon>
        <taxon>Malasseziales</taxon>
        <taxon>Malasseziaceae</taxon>
        <taxon>Malassezia</taxon>
    </lineage>
</organism>
<dbReference type="InterPro" id="IPR004108">
    <property type="entry name" value="Fe_hydrogenase_lsu_C"/>
</dbReference>
<evidence type="ECO:0000256" key="5">
    <source>
        <dbReference type="ARBA" id="ARBA00022723"/>
    </source>
</evidence>
<evidence type="ECO:0000256" key="3">
    <source>
        <dbReference type="ARBA" id="ARBA00017073"/>
    </source>
</evidence>
<protein>
    <recommendedName>
        <fullName evidence="2">Cytosolic Fe-S cluster assembly factor NAR1</fullName>
    </recommendedName>
    <alternativeName>
        <fullName evidence="3">Cytosolic Fe-S cluster assembly factor nar1</fullName>
    </alternativeName>
    <alternativeName>
        <fullName evidence="9">Nuclear architecture-related protein 1</fullName>
    </alternativeName>
</protein>
<dbReference type="PANTHER" id="PTHR11615">
    <property type="entry name" value="NITRATE, FORMATE, IRON DEHYDROGENASE"/>
    <property type="match status" value="1"/>
</dbReference>
<dbReference type="InterPro" id="IPR050340">
    <property type="entry name" value="Cytosolic_Fe-S_CAF"/>
</dbReference>
<proteinExistence type="inferred from homology"/>
<gene>
    <name evidence="11" type="primary">NAR1</name>
    <name evidence="11" type="ORF">MOBT1_001864</name>
</gene>
<sequence>MAFSGALVRAPLTQSVTDLNDYLGPSQVCIKPVEAPQASEAPSGEVRRPLTQTEIAIDQGTYYESGGQRARTQLETAQISLNDCLACSGCVTSAETVLIGMQSIDEVKRELAAPQDRTFVASISPQSLASLVVRYAHAHPSSSKEAPLTQAALLRRITAALQQRGFHIVHDTSFARHLALREHQREFRERRKARQDGTKDAPRLPMLASACPGWICYAEKAHSELLPYIAATKSPQQVSGVLAKRWLGPALREAPVYHVAVMPCYDKKLEASRAQFEQDGVKEVDCVLTTGELHDLLLETNFDPYAPVPGEADTPAWPELLQEPGSSSGGYLFAILHTVWDEWVAAHPGAAPTLELRVIRSVDYTDYVLRSPEGETVFKGAQCYGFRNLQNLVRKIQRETGARSARRAARGRMVRRGAEDDAPYDYVEVMACPGGCVNGGGQMRPPADAVAPAMPTEDHAQGWQGTDKKWVQRVEDAYWIDTGRRAAPDALAAPDAQAAGPLRVLHAAASGELHAWLAHVDASAAEVEARLALRETHALRTTYQGVAPQTNGLAVQW</sequence>
<evidence type="ECO:0000256" key="8">
    <source>
        <dbReference type="ARBA" id="ARBA00025099"/>
    </source>
</evidence>
<reference evidence="11" key="1">
    <citation type="submission" date="2023-03" db="EMBL/GenBank/DDBJ databases">
        <title>Mating type loci evolution in Malassezia.</title>
        <authorList>
            <person name="Coelho M.A."/>
        </authorList>
    </citation>
    <scope>NUCLEOTIDE SEQUENCE</scope>
    <source>
        <strain evidence="11">CBS 7876</strain>
    </source>
</reference>
<comment type="similarity">
    <text evidence="1">Belongs to the NARF family.</text>
</comment>
<accession>A0AAF0E186</accession>